<dbReference type="GO" id="GO:0005634">
    <property type="term" value="C:nucleus"/>
    <property type="evidence" value="ECO:0007669"/>
    <property type="project" value="UniProtKB-SubCell"/>
</dbReference>
<keyword evidence="9" id="KW-1185">Reference proteome</keyword>
<dbReference type="GO" id="GO:0008270">
    <property type="term" value="F:zinc ion binding"/>
    <property type="evidence" value="ECO:0007669"/>
    <property type="project" value="InterPro"/>
</dbReference>
<reference evidence="8" key="1">
    <citation type="submission" date="2023-07" db="EMBL/GenBank/DDBJ databases">
        <title>Black Yeasts Isolated from many extreme environments.</title>
        <authorList>
            <person name="Coleine C."/>
            <person name="Stajich J.E."/>
            <person name="Selbmann L."/>
        </authorList>
    </citation>
    <scope>NUCLEOTIDE SEQUENCE</scope>
    <source>
        <strain evidence="8">CCFEE 5485</strain>
    </source>
</reference>
<evidence type="ECO:0000256" key="4">
    <source>
        <dbReference type="ARBA" id="ARBA00023163"/>
    </source>
</evidence>
<accession>A0AAE0WRB0</accession>
<dbReference type="CDD" id="cd12148">
    <property type="entry name" value="fungal_TF_MHR"/>
    <property type="match status" value="1"/>
</dbReference>
<keyword evidence="4" id="KW-0804">Transcription</keyword>
<feature type="domain" description="Xylanolytic transcriptional activator regulatory" evidence="7">
    <location>
        <begin position="59"/>
        <end position="130"/>
    </location>
</feature>
<dbReference type="InterPro" id="IPR007219">
    <property type="entry name" value="XnlR_reg_dom"/>
</dbReference>
<dbReference type="Proteomes" id="UP001274830">
    <property type="component" value="Unassembled WGS sequence"/>
</dbReference>
<proteinExistence type="predicted"/>
<dbReference type="GO" id="GO:0006351">
    <property type="term" value="P:DNA-templated transcription"/>
    <property type="evidence" value="ECO:0007669"/>
    <property type="project" value="InterPro"/>
</dbReference>
<evidence type="ECO:0000256" key="1">
    <source>
        <dbReference type="ARBA" id="ARBA00004123"/>
    </source>
</evidence>
<evidence type="ECO:0000256" key="6">
    <source>
        <dbReference type="SAM" id="MobiDB-lite"/>
    </source>
</evidence>
<dbReference type="AlphaFoldDB" id="A0AAE0WRB0"/>
<sequence length="411" mass="46962">MSLAARFADREDLRLLGPNLRTQASNLLKADLETLTVQSVQAWIVLGNAYGADCEWATESLYFGIAIRTAHIIRLHEAHAGETAVEHEVRLRVWWSLYMLDRWSAAGLGTPRQMANRHMSQQLPREEHVFHTLSSSQQDWPEPRRLGMWAYMITLVEVFGPIQDFNRTLSTGILDQATVTDTVARLGSRLEHWRQSLPSDLSLDPQTMALHQQRGHGRTFVALHLGYYHYGTLLYFSYLDGSAAQLPLADMYAQRCREYASALSDLLRTSYEMEGCEVMYNIVGHMAVVSSSVLIHNLLFGDQRELDNARGRLESNFRIIMKLKSWWPSVDRMKARLFMFQKACLQSIDQRTHKVDHWMVEFLLEHGNVLDERSQLEGDTPSPHDVSSTSPTTQAVFERSRLTRSALSALN</sequence>
<dbReference type="EMBL" id="JAUTXT010000009">
    <property type="protein sequence ID" value="KAK3676589.1"/>
    <property type="molecule type" value="Genomic_DNA"/>
</dbReference>
<feature type="region of interest" description="Disordered" evidence="6">
    <location>
        <begin position="374"/>
        <end position="395"/>
    </location>
</feature>
<comment type="subcellular location">
    <subcellularLocation>
        <location evidence="1">Nucleus</location>
    </subcellularLocation>
</comment>
<evidence type="ECO:0000256" key="5">
    <source>
        <dbReference type="ARBA" id="ARBA00023242"/>
    </source>
</evidence>
<evidence type="ECO:0000256" key="2">
    <source>
        <dbReference type="ARBA" id="ARBA00022723"/>
    </source>
</evidence>
<dbReference type="GO" id="GO:0000981">
    <property type="term" value="F:DNA-binding transcription factor activity, RNA polymerase II-specific"/>
    <property type="evidence" value="ECO:0007669"/>
    <property type="project" value="InterPro"/>
</dbReference>
<evidence type="ECO:0000259" key="7">
    <source>
        <dbReference type="SMART" id="SM00906"/>
    </source>
</evidence>
<name>A0AAE0WRB0_9PEZI</name>
<evidence type="ECO:0000256" key="3">
    <source>
        <dbReference type="ARBA" id="ARBA00023015"/>
    </source>
</evidence>
<dbReference type="Pfam" id="PF04082">
    <property type="entry name" value="Fungal_trans"/>
    <property type="match status" value="1"/>
</dbReference>
<evidence type="ECO:0000313" key="8">
    <source>
        <dbReference type="EMBL" id="KAK3676589.1"/>
    </source>
</evidence>
<dbReference type="PANTHER" id="PTHR47338:SF16">
    <property type="entry name" value="TRANSCRIPTION FACTOR, PUTATIVE (AFU_ORTHOLOGUE AFUA_2G09360)-RELATED"/>
    <property type="match status" value="1"/>
</dbReference>
<protein>
    <recommendedName>
        <fullName evidence="7">Xylanolytic transcriptional activator regulatory domain-containing protein</fullName>
    </recommendedName>
</protein>
<feature type="compositionally biased region" description="Polar residues" evidence="6">
    <location>
        <begin position="385"/>
        <end position="395"/>
    </location>
</feature>
<evidence type="ECO:0000313" key="9">
    <source>
        <dbReference type="Proteomes" id="UP001274830"/>
    </source>
</evidence>
<keyword evidence="5" id="KW-0539">Nucleus</keyword>
<keyword evidence="2" id="KW-0479">Metal-binding</keyword>
<dbReference type="SMART" id="SM00906">
    <property type="entry name" value="Fungal_trans"/>
    <property type="match status" value="1"/>
</dbReference>
<gene>
    <name evidence="8" type="ORF">LTR78_003363</name>
</gene>
<dbReference type="GO" id="GO:0003677">
    <property type="term" value="F:DNA binding"/>
    <property type="evidence" value="ECO:0007669"/>
    <property type="project" value="InterPro"/>
</dbReference>
<keyword evidence="3" id="KW-0805">Transcription regulation</keyword>
<dbReference type="InterPro" id="IPR050815">
    <property type="entry name" value="TF_fung"/>
</dbReference>
<organism evidence="8 9">
    <name type="scientific">Recurvomyces mirabilis</name>
    <dbReference type="NCBI Taxonomy" id="574656"/>
    <lineage>
        <taxon>Eukaryota</taxon>
        <taxon>Fungi</taxon>
        <taxon>Dikarya</taxon>
        <taxon>Ascomycota</taxon>
        <taxon>Pezizomycotina</taxon>
        <taxon>Dothideomycetes</taxon>
        <taxon>Dothideomycetidae</taxon>
        <taxon>Mycosphaerellales</taxon>
        <taxon>Teratosphaeriaceae</taxon>
        <taxon>Recurvomyces</taxon>
    </lineage>
</organism>
<comment type="caution">
    <text evidence="8">The sequence shown here is derived from an EMBL/GenBank/DDBJ whole genome shotgun (WGS) entry which is preliminary data.</text>
</comment>
<dbReference type="PANTHER" id="PTHR47338">
    <property type="entry name" value="ZN(II)2CYS6 TRANSCRIPTION FACTOR (EUROFUNG)-RELATED"/>
    <property type="match status" value="1"/>
</dbReference>